<protein>
    <submittedName>
        <fullName evidence="1">Uncharacterized protein</fullName>
    </submittedName>
</protein>
<reference evidence="1" key="6">
    <citation type="journal article" date="2002" name="Nature">
        <title>Analysis of the mouse transcriptome based on functional annotation of 60,770 full-length cDNAs.</title>
        <authorList>
            <consortium name="The FANTOM Consortium and the RIKEN Genome Exploration Research Group Phase I and II Team"/>
        </authorList>
    </citation>
    <scope>NUCLEOTIDE SEQUENCE</scope>
    <source>
        <strain evidence="1">C57BL/6J</strain>
        <tissue evidence="1">Testis</tissue>
    </source>
</reference>
<dbReference type="MGI" id="MGI:1921676">
    <property type="gene designation" value="4933402D24Rik"/>
</dbReference>
<dbReference type="Bgee" id="ENSMUSG00000025961">
    <property type="expression patterns" value="Expressed in spermatid and 15 other cell types or tissues"/>
</dbReference>
<dbReference type="VEuPathDB" id="HostDB:ENSMUSG00000025961"/>
<evidence type="ECO:0000313" key="2">
    <source>
        <dbReference type="MGI" id="MGI:1921676"/>
    </source>
</evidence>
<sequence length="167" mass="19326">MDMNYFRRGQPALFSTDLKPNCPRRLEMFAAATERKLESAVLHNFPKSKENIGKLSARSQKDNMIPGWEQCLRGQWKTCSELWEKNRKPKCEKNRRKTKGGGMVSLLPCLLEKCAESKITCQSSLKKPLVRMTRHCHRTCSQKELHLLLRAQNLGNHHDDLSRALLH</sequence>
<reference evidence="1" key="2">
    <citation type="journal article" date="2000" name="Genome Res.">
        <title>Normalization and subtraction of cap-trapper-selected cDNAs to prepare full-length cDNA libraries for rapid discovery of new genes.</title>
        <authorList>
            <person name="Carninci P."/>
            <person name="Shibata Y."/>
            <person name="Hayatsu N."/>
            <person name="Sugahara Y."/>
            <person name="Shibata K."/>
            <person name="Itoh M."/>
            <person name="Konno H."/>
            <person name="Okazaki Y."/>
            <person name="Muramatsu M."/>
            <person name="Hayashizaki Y."/>
        </authorList>
    </citation>
    <scope>NUCLEOTIDE SEQUENCE</scope>
    <source>
        <strain evidence="1">C57BL/6J</strain>
        <tissue evidence="1">Testis</tissue>
    </source>
</reference>
<dbReference type="ProteomicsDB" id="332571"/>
<dbReference type="OrthoDB" id="10288520at2759"/>
<reference evidence="1" key="4">
    <citation type="submission" date="2000-07" db="EMBL/GenBank/DDBJ databases">
        <authorList>
            <person name="Adachi J."/>
            <person name="Aizawa K."/>
            <person name="Akahira S."/>
            <person name="Akimura T."/>
            <person name="Arai A."/>
            <person name="Aono H."/>
            <person name="Arakawa T."/>
            <person name="Bono H."/>
            <person name="Carninci P."/>
            <person name="Fukuda S."/>
            <person name="Fukunishi Y."/>
            <person name="Furuno M."/>
            <person name="Hanagaki T."/>
            <person name="Hara A."/>
            <person name="Hayatsu N."/>
            <person name="Hiramoto K."/>
            <person name="Hiraoka T."/>
            <person name="Hori F."/>
            <person name="Imotani K."/>
            <person name="Ishii Y."/>
            <person name="Itoh M."/>
            <person name="Izawa M."/>
            <person name="Kasukawa T."/>
            <person name="Kato H."/>
            <person name="Kawai J."/>
            <person name="Kojima Y."/>
            <person name="Konno H."/>
            <person name="Kouda M."/>
            <person name="Koya S."/>
            <person name="Kurihara C."/>
            <person name="Matsuyama T."/>
            <person name="Miyazaki A."/>
            <person name="Nishi K."/>
            <person name="Nomura K."/>
            <person name="Numazaki R."/>
            <person name="Ohno M."/>
            <person name="Okazaki Y."/>
            <person name="Okido T."/>
            <person name="Owa C."/>
            <person name="Saito H."/>
            <person name="Saito R."/>
            <person name="Sakai C."/>
            <person name="Sakai K."/>
            <person name="Sano H."/>
            <person name="Sasaki D."/>
            <person name="Shibata K."/>
            <person name="Shibata Y."/>
            <person name="Shinagawa A."/>
            <person name="Shiraki T."/>
            <person name="Sogabe Y."/>
            <person name="Suzuki H."/>
            <person name="Tagami M."/>
            <person name="Tagawa A."/>
            <person name="Takahashi F."/>
            <person name="Tanaka T."/>
            <person name="Tejima Y."/>
            <person name="Toya T."/>
            <person name="Yamamura T."/>
            <person name="Yasunishi A."/>
            <person name="Yoshida K."/>
            <person name="Yoshino M."/>
            <person name="Muramatsu M."/>
            <person name="Hayashizaki Y."/>
        </authorList>
    </citation>
    <scope>NUCLEOTIDE SEQUENCE</scope>
    <source>
        <strain evidence="1">C57BL/6J</strain>
        <tissue evidence="1">Testis</tissue>
    </source>
</reference>
<dbReference type="AGR" id="MGI:1921676"/>
<dbReference type="iPTMnet" id="Q9D4D3"/>
<dbReference type="EMBL" id="AK016612">
    <property type="protein sequence ID" value="BAB30337.1"/>
    <property type="molecule type" value="mRNA"/>
</dbReference>
<organism evidence="1">
    <name type="scientific">Mus musculus</name>
    <name type="common">Mouse</name>
    <dbReference type="NCBI Taxonomy" id="10090"/>
    <lineage>
        <taxon>Eukaryota</taxon>
        <taxon>Metazoa</taxon>
        <taxon>Chordata</taxon>
        <taxon>Craniata</taxon>
        <taxon>Vertebrata</taxon>
        <taxon>Euteleostomi</taxon>
        <taxon>Mammalia</taxon>
        <taxon>Eutheria</taxon>
        <taxon>Euarchontoglires</taxon>
        <taxon>Glires</taxon>
        <taxon>Rodentia</taxon>
        <taxon>Myomorpha</taxon>
        <taxon>Muroidea</taxon>
        <taxon>Muridae</taxon>
        <taxon>Murinae</taxon>
        <taxon>Mus</taxon>
        <taxon>Mus</taxon>
    </lineage>
</organism>
<dbReference type="AlphaFoldDB" id="Q9D4D3"/>
<evidence type="ECO:0000313" key="1">
    <source>
        <dbReference type="EMBL" id="BAB30337.1"/>
    </source>
</evidence>
<dbReference type="PhosphoSitePlus" id="Q9D4D3"/>
<dbReference type="PaxDb" id="10090-ENSMUSP00000027102"/>
<reference evidence="1" key="3">
    <citation type="journal article" date="2000" name="Genome Res.">
        <title>RIKEN integrated sequence analysis (RISA) system--384-format sequencing pipeline with 384 multicapillary sequencer.</title>
        <authorList>
            <person name="Shibata K."/>
            <person name="Itoh M."/>
            <person name="Aizawa K."/>
            <person name="Nagaoka S."/>
            <person name="Sasaki N."/>
            <person name="Carninci P."/>
            <person name="Konno H."/>
            <person name="Akiyama J."/>
            <person name="Nishi K."/>
            <person name="Kitsunai T."/>
            <person name="Tashiro H."/>
            <person name="Itoh M."/>
            <person name="Sumi N."/>
            <person name="Ishii Y."/>
            <person name="Nakamura S."/>
            <person name="Hazama M."/>
            <person name="Nishine T."/>
            <person name="Harada A."/>
            <person name="Yamamoto R."/>
            <person name="Matsumoto H."/>
            <person name="Sakaguchi S."/>
            <person name="Ikegami T."/>
            <person name="Kashiwagi K."/>
            <person name="Fujiwake S."/>
            <person name="Inoue K."/>
            <person name="Togawa Y."/>
            <person name="Izawa M."/>
            <person name="Ohara E."/>
            <person name="Watahiki M."/>
            <person name="Yoneda Y."/>
            <person name="Ishikawa T."/>
            <person name="Ozawa K."/>
            <person name="Tanaka T."/>
            <person name="Matsuura S."/>
            <person name="Kawai J."/>
            <person name="Okazaki Y."/>
            <person name="Muramatsu M."/>
            <person name="Inoue Y."/>
            <person name="Kira A."/>
            <person name="Hayashizaki Y."/>
        </authorList>
    </citation>
    <scope>NUCLEOTIDE SEQUENCE</scope>
    <source>
        <strain evidence="1">C57BL/6J</strain>
        <tissue evidence="1">Testis</tissue>
    </source>
</reference>
<dbReference type="BioGRID-ORCS" id="74426">
    <property type="hits" value="2 hits in 77 CRISPR screens"/>
</dbReference>
<dbReference type="RNAct" id="Q9D4D3">
    <property type="molecule type" value="protein"/>
</dbReference>
<reference evidence="1" key="7">
    <citation type="journal article" date="2005" name="Science">
        <title>The Transcriptional Landscape of the Mammalian Genome.</title>
        <authorList>
            <consortium name="The FANTOM Consortium"/>
            <consortium name="Riken Genome Exploration Research Group and Genome Science Group (Genome Network Project Core Group)"/>
        </authorList>
    </citation>
    <scope>NUCLEOTIDE SEQUENCE</scope>
    <source>
        <strain evidence="1">C57BL/6J</strain>
        <tissue evidence="1">Testis</tissue>
    </source>
</reference>
<dbReference type="HOGENOM" id="CLU_1594007_0_0_1"/>
<proteinExistence type="evidence at transcript level"/>
<dbReference type="UCSC" id="uc029qow.1">
    <property type="organism name" value="mouse"/>
</dbReference>
<reference evidence="1" key="1">
    <citation type="journal article" date="1999" name="Methods Enzymol.">
        <title>High-efficiency full-length cDNA cloning.</title>
        <authorList>
            <person name="Carninci P."/>
            <person name="Hayashizaki Y."/>
        </authorList>
    </citation>
    <scope>NUCLEOTIDE SEQUENCE</scope>
    <source>
        <strain evidence="1">C57BL/6J</strain>
        <tissue evidence="1">Testis</tissue>
    </source>
</reference>
<accession>Q9D4D3</accession>
<name>Q9D4D3_MOUSE</name>
<reference evidence="1" key="8">
    <citation type="journal article" date="2005" name="Science">
        <title>Antisense Transcription in the Mammalian Transcriptome.</title>
        <authorList>
            <consortium name="RIKEN Genome Exploration Research Group and Genome Science Group (Genome Network Project Core Group) and the FANTOM Consortium"/>
        </authorList>
    </citation>
    <scope>NUCLEOTIDE SEQUENCE</scope>
    <source>
        <strain evidence="1">C57BL/6J</strain>
        <tissue evidence="1">Testis</tissue>
    </source>
</reference>
<gene>
    <name evidence="2" type="primary">4933402D24Rik</name>
</gene>
<reference evidence="1" key="5">
    <citation type="journal article" date="2001" name="Nature">
        <title>Functional annotation of a full-length mouse cDNA collection.</title>
        <authorList>
            <consortium name="The RIKEN Genome Exploration Research Group Phase II Team and the FANTOM Consortium"/>
        </authorList>
    </citation>
    <scope>NUCLEOTIDE SEQUENCE</scope>
    <source>
        <strain evidence="1">C57BL/6J</strain>
        <tissue evidence="1">Testis</tissue>
    </source>
</reference>